<dbReference type="EMBL" id="JAMQAY010000001">
    <property type="protein sequence ID" value="MCM2399546.1"/>
    <property type="molecule type" value="Genomic_DNA"/>
</dbReference>
<evidence type="ECO:0000313" key="2">
    <source>
        <dbReference type="EMBL" id="MCM2399546.1"/>
    </source>
</evidence>
<feature type="domain" description="N-acetyltransferase" evidence="1">
    <location>
        <begin position="1"/>
        <end position="148"/>
    </location>
</feature>
<protein>
    <submittedName>
        <fullName evidence="2">N-acetyltransferase</fullName>
    </submittedName>
</protein>
<gene>
    <name evidence="2" type="ORF">NBH20_00105</name>
</gene>
<name>A0ABT0V114_9HYPH</name>
<dbReference type="InterPro" id="IPR000182">
    <property type="entry name" value="GNAT_dom"/>
</dbReference>
<dbReference type="CDD" id="cd04301">
    <property type="entry name" value="NAT_SF"/>
    <property type="match status" value="1"/>
</dbReference>
<proteinExistence type="predicted"/>
<accession>A0ABT0V114</accession>
<dbReference type="PROSITE" id="PS51186">
    <property type="entry name" value="GNAT"/>
    <property type="match status" value="1"/>
</dbReference>
<dbReference type="SUPFAM" id="SSF55729">
    <property type="entry name" value="Acyl-CoA N-acyltransferases (Nat)"/>
    <property type="match status" value="1"/>
</dbReference>
<dbReference type="Gene3D" id="3.40.630.30">
    <property type="match status" value="1"/>
</dbReference>
<dbReference type="RefSeq" id="WP_250943416.1">
    <property type="nucleotide sequence ID" value="NZ_JAMQAY010000001.1"/>
</dbReference>
<evidence type="ECO:0000259" key="1">
    <source>
        <dbReference type="PROSITE" id="PS51186"/>
    </source>
</evidence>
<keyword evidence="3" id="KW-1185">Reference proteome</keyword>
<evidence type="ECO:0000313" key="3">
    <source>
        <dbReference type="Proteomes" id="UP001155079"/>
    </source>
</evidence>
<comment type="caution">
    <text evidence="2">The sequence shown here is derived from an EMBL/GenBank/DDBJ whole genome shotgun (WGS) entry which is preliminary data.</text>
</comment>
<reference evidence="2 3" key="1">
    <citation type="submission" date="2022-06" db="EMBL/GenBank/DDBJ databases">
        <authorList>
            <person name="Sun Q."/>
        </authorList>
    </citation>
    <scope>NUCLEOTIDE SEQUENCE [LARGE SCALE GENOMIC DNA]</scope>
    <source>
        <strain evidence="2 3">S153</strain>
    </source>
</reference>
<dbReference type="Pfam" id="PF13527">
    <property type="entry name" value="Acetyltransf_9"/>
    <property type="match status" value="1"/>
</dbReference>
<organism evidence="2 3">
    <name type="scientific">Ciceribacter sichuanensis</name>
    <dbReference type="NCBI Taxonomy" id="2949647"/>
    <lineage>
        <taxon>Bacteria</taxon>
        <taxon>Pseudomonadati</taxon>
        <taxon>Pseudomonadota</taxon>
        <taxon>Alphaproteobacteria</taxon>
        <taxon>Hyphomicrobiales</taxon>
        <taxon>Rhizobiaceae</taxon>
        <taxon>Ciceribacter</taxon>
    </lineage>
</organism>
<dbReference type="Proteomes" id="UP001155079">
    <property type="component" value="Unassembled WGS sequence"/>
</dbReference>
<dbReference type="InterPro" id="IPR016181">
    <property type="entry name" value="Acyl_CoA_acyltransferase"/>
</dbReference>
<sequence length="167" mass="17803">MIIRDEAAGDETAIGTVTAAAFADMPYSNQTEPRIIERLRQAGEMMISLVAEDGGDILGHIAFSPVTLAGGETGWYGLGPVSVRPDLQKRGIGSTLVNEGLKRLKMRDAQGCVLVGYPDYYKRFGFAACPTLKVEGVSPEYLLALPLRGPVPSGIVAFHPGFYGDAT</sequence>